<accession>A0ABS5VMC1</accession>
<dbReference type="EMBL" id="JAHESD010000003">
    <property type="protein sequence ID" value="MBT1701999.1"/>
    <property type="molecule type" value="Genomic_DNA"/>
</dbReference>
<dbReference type="Proteomes" id="UP000772618">
    <property type="component" value="Unassembled WGS sequence"/>
</dbReference>
<comment type="caution">
    <text evidence="1">The sequence shown here is derived from an EMBL/GenBank/DDBJ whole genome shotgun (WGS) entry which is preliminary data.</text>
</comment>
<proteinExistence type="predicted"/>
<protein>
    <submittedName>
        <fullName evidence="1">DUF4254 domain-containing protein</fullName>
    </submittedName>
</protein>
<dbReference type="RefSeq" id="WP_254151694.1">
    <property type="nucleotide sequence ID" value="NZ_JAHESD010000003.1"/>
</dbReference>
<dbReference type="InterPro" id="IPR025350">
    <property type="entry name" value="DUF4254"/>
</dbReference>
<reference evidence="1 2" key="1">
    <citation type="submission" date="2021-05" db="EMBL/GenBank/DDBJ databases">
        <title>A Polyphasic approach of four new species of the genus Ohtaekwangia: Ohtaekwangia histidinii sp. nov., Ohtaekwangia cretensis sp. nov., Ohtaekwangia indiensis sp. nov., Ohtaekwangia reichenbachii sp. nov. from diverse environment.</title>
        <authorList>
            <person name="Octaviana S."/>
        </authorList>
    </citation>
    <scope>NUCLEOTIDE SEQUENCE [LARGE SCALE GENOMIC DNA]</scope>
    <source>
        <strain evidence="1 2">PWU20</strain>
    </source>
</reference>
<evidence type="ECO:0000313" key="1">
    <source>
        <dbReference type="EMBL" id="MBT1701999.1"/>
    </source>
</evidence>
<dbReference type="Pfam" id="PF14063">
    <property type="entry name" value="DUF4254"/>
    <property type="match status" value="1"/>
</dbReference>
<keyword evidence="2" id="KW-1185">Reference proteome</keyword>
<sequence length="204" mass="24152">MLSAEECYKIFDQSILDYHKKDHVDTPINNPYPQGSFEALLYVKNWIDTVQWHLEDIIRKPDINPVEGLQIKRRIDKSNQDRTDTVERIDDFFLEEFKNVVPKAEARMNSETPAWLLDRMSILMLKIYHMKEQTERKDASAEHLATCNAKLAVLMEQKNDMRLAYNELIEDIGNGYRKFKVYRQMKMYNDPSLNPMLYAQQKGN</sequence>
<evidence type="ECO:0000313" key="2">
    <source>
        <dbReference type="Proteomes" id="UP000772618"/>
    </source>
</evidence>
<organism evidence="1 2">
    <name type="scientific">Chryseosolibacter indicus</name>
    <dbReference type="NCBI Taxonomy" id="2782351"/>
    <lineage>
        <taxon>Bacteria</taxon>
        <taxon>Pseudomonadati</taxon>
        <taxon>Bacteroidota</taxon>
        <taxon>Cytophagia</taxon>
        <taxon>Cytophagales</taxon>
        <taxon>Chryseotaleaceae</taxon>
        <taxon>Chryseosolibacter</taxon>
    </lineage>
</organism>
<name>A0ABS5VMC1_9BACT</name>
<gene>
    <name evidence="1" type="ORF">KK060_01835</name>
</gene>